<dbReference type="PROSITE" id="PS50043">
    <property type="entry name" value="HTH_LUXR_2"/>
    <property type="match status" value="1"/>
</dbReference>
<dbReference type="SMART" id="SM00421">
    <property type="entry name" value="HTH_LUXR"/>
    <property type="match status" value="1"/>
</dbReference>
<dbReference type="SUPFAM" id="SSF55785">
    <property type="entry name" value="PYP-like sensor domain (PAS domain)"/>
    <property type="match status" value="1"/>
</dbReference>
<keyword evidence="2" id="KW-0238">DNA-binding</keyword>
<dbReference type="AlphaFoldDB" id="A0AAJ4WBE5"/>
<dbReference type="Gene3D" id="1.10.10.10">
    <property type="entry name" value="Winged helix-like DNA-binding domain superfamily/Winged helix DNA-binding domain"/>
    <property type="match status" value="1"/>
</dbReference>
<dbReference type="PROSITE" id="PS50112">
    <property type="entry name" value="PAS"/>
    <property type="match status" value="1"/>
</dbReference>
<dbReference type="NCBIfam" id="TIGR00229">
    <property type="entry name" value="sensory_box"/>
    <property type="match status" value="1"/>
</dbReference>
<dbReference type="Pfam" id="PF00196">
    <property type="entry name" value="GerE"/>
    <property type="match status" value="1"/>
</dbReference>
<dbReference type="CDD" id="cd00130">
    <property type="entry name" value="PAS"/>
    <property type="match status" value="1"/>
</dbReference>
<dbReference type="InterPro" id="IPR035965">
    <property type="entry name" value="PAS-like_dom_sf"/>
</dbReference>
<reference evidence="6 7" key="1">
    <citation type="submission" date="2016-10" db="EMBL/GenBank/DDBJ databases">
        <authorList>
            <person name="Varghese N."/>
            <person name="Submissions S."/>
        </authorList>
    </citation>
    <scope>NUCLEOTIDE SEQUENCE [LARGE SCALE GENOMIC DNA]</scope>
    <source>
        <strain evidence="6 7">DSM 5563</strain>
    </source>
</reference>
<protein>
    <submittedName>
        <fullName evidence="6">PAS domain S-box-containing protein</fullName>
    </submittedName>
</protein>
<dbReference type="PANTHER" id="PTHR44688:SF16">
    <property type="entry name" value="DNA-BINDING TRANSCRIPTIONAL ACTIVATOR DEVR_DOSR"/>
    <property type="match status" value="1"/>
</dbReference>
<dbReference type="Pfam" id="PF13426">
    <property type="entry name" value="PAS_9"/>
    <property type="match status" value="1"/>
</dbReference>
<keyword evidence="1" id="KW-0805">Transcription regulation</keyword>
<dbReference type="GO" id="GO:0006355">
    <property type="term" value="P:regulation of DNA-templated transcription"/>
    <property type="evidence" value="ECO:0007669"/>
    <property type="project" value="InterPro"/>
</dbReference>
<dbReference type="PRINTS" id="PR00038">
    <property type="entry name" value="HTHLUXR"/>
</dbReference>
<proteinExistence type="predicted"/>
<dbReference type="InterPro" id="IPR000792">
    <property type="entry name" value="Tscrpt_reg_LuxR_C"/>
</dbReference>
<accession>A0AAJ4WBE5</accession>
<sequence>MLNKNFQPPLENNIHINNTSNNEQLLNVAFHFSPVGLLVVAKIRTISFYNKAFADMFGYESDELIDRSLDCLYPSLTEFEHTGNRAAAVMRETGLYSDERIMRHKTGRLFWCYASGQAIDKADPLQSATWVFQDISLRRPVSRELTVREREVAQFLVLGQSSKEIGRQLGISQRTVEAHKERLMQKLSAKSTGELVAKLIGRYL</sequence>
<comment type="caution">
    <text evidence="6">The sequence shown here is derived from an EMBL/GenBank/DDBJ whole genome shotgun (WGS) entry which is preliminary data.</text>
</comment>
<dbReference type="PROSITE" id="PS00622">
    <property type="entry name" value="HTH_LUXR_1"/>
    <property type="match status" value="1"/>
</dbReference>
<evidence type="ECO:0000313" key="6">
    <source>
        <dbReference type="EMBL" id="SFC98939.1"/>
    </source>
</evidence>
<evidence type="ECO:0000259" key="5">
    <source>
        <dbReference type="PROSITE" id="PS50112"/>
    </source>
</evidence>
<evidence type="ECO:0000259" key="4">
    <source>
        <dbReference type="PROSITE" id="PS50043"/>
    </source>
</evidence>
<feature type="domain" description="HTH luxR-type" evidence="4">
    <location>
        <begin position="136"/>
        <end position="203"/>
    </location>
</feature>
<evidence type="ECO:0000256" key="2">
    <source>
        <dbReference type="ARBA" id="ARBA00023125"/>
    </source>
</evidence>
<dbReference type="InterPro" id="IPR036388">
    <property type="entry name" value="WH-like_DNA-bd_sf"/>
</dbReference>
<evidence type="ECO:0000256" key="1">
    <source>
        <dbReference type="ARBA" id="ARBA00023015"/>
    </source>
</evidence>
<evidence type="ECO:0000313" key="7">
    <source>
        <dbReference type="Proteomes" id="UP000226420"/>
    </source>
</evidence>
<evidence type="ECO:0000256" key="3">
    <source>
        <dbReference type="ARBA" id="ARBA00023163"/>
    </source>
</evidence>
<dbReference type="GO" id="GO:0003677">
    <property type="term" value="F:DNA binding"/>
    <property type="evidence" value="ECO:0007669"/>
    <property type="project" value="UniProtKB-KW"/>
</dbReference>
<dbReference type="InterPro" id="IPR000014">
    <property type="entry name" value="PAS"/>
</dbReference>
<dbReference type="CDD" id="cd06170">
    <property type="entry name" value="LuxR_C_like"/>
    <property type="match status" value="1"/>
</dbReference>
<dbReference type="PANTHER" id="PTHR44688">
    <property type="entry name" value="DNA-BINDING TRANSCRIPTIONAL ACTIVATOR DEVR_DOSR"/>
    <property type="match status" value="1"/>
</dbReference>
<dbReference type="Gene3D" id="3.30.450.20">
    <property type="entry name" value="PAS domain"/>
    <property type="match status" value="1"/>
</dbReference>
<dbReference type="InterPro" id="IPR016032">
    <property type="entry name" value="Sig_transdc_resp-reg_C-effctor"/>
</dbReference>
<organism evidence="6 7">
    <name type="scientific">Pragia fontium DSM 5563 = ATCC 49100</name>
    <dbReference type="NCBI Taxonomy" id="1122977"/>
    <lineage>
        <taxon>Bacteria</taxon>
        <taxon>Pseudomonadati</taxon>
        <taxon>Pseudomonadota</taxon>
        <taxon>Gammaproteobacteria</taxon>
        <taxon>Enterobacterales</taxon>
        <taxon>Budviciaceae</taxon>
        <taxon>Pragia</taxon>
    </lineage>
</organism>
<gene>
    <name evidence="6" type="ORF">SAMN02745723_106149</name>
</gene>
<name>A0AAJ4WBE5_9GAMM</name>
<dbReference type="Proteomes" id="UP000226420">
    <property type="component" value="Unassembled WGS sequence"/>
</dbReference>
<dbReference type="EMBL" id="FOLW01000006">
    <property type="protein sequence ID" value="SFC98939.1"/>
    <property type="molecule type" value="Genomic_DNA"/>
</dbReference>
<dbReference type="SUPFAM" id="SSF46894">
    <property type="entry name" value="C-terminal effector domain of the bipartite response regulators"/>
    <property type="match status" value="1"/>
</dbReference>
<feature type="domain" description="PAS" evidence="5">
    <location>
        <begin position="22"/>
        <end position="75"/>
    </location>
</feature>
<keyword evidence="3" id="KW-0804">Transcription</keyword>
<dbReference type="RefSeq" id="WP_083399679.1">
    <property type="nucleotide sequence ID" value="NZ_FOLW01000006.1"/>
</dbReference>